<dbReference type="GO" id="GO:0031011">
    <property type="term" value="C:Ino80 complex"/>
    <property type="evidence" value="ECO:0007669"/>
    <property type="project" value="UniProtKB-UniRule"/>
</dbReference>
<name>A0A448X4N7_9PLAT</name>
<organism evidence="5 6">
    <name type="scientific">Protopolystoma xenopodis</name>
    <dbReference type="NCBI Taxonomy" id="117903"/>
    <lineage>
        <taxon>Eukaryota</taxon>
        <taxon>Metazoa</taxon>
        <taxon>Spiralia</taxon>
        <taxon>Lophotrochozoa</taxon>
        <taxon>Platyhelminthes</taxon>
        <taxon>Monogenea</taxon>
        <taxon>Polyopisthocotylea</taxon>
        <taxon>Polystomatidea</taxon>
        <taxon>Polystomatidae</taxon>
        <taxon>Protopolystoma</taxon>
    </lineage>
</organism>
<keyword evidence="4" id="KW-0227">DNA damage</keyword>
<evidence type="ECO:0000256" key="1">
    <source>
        <dbReference type="ARBA" id="ARBA00004123"/>
    </source>
</evidence>
<dbReference type="GO" id="GO:0005524">
    <property type="term" value="F:ATP binding"/>
    <property type="evidence" value="ECO:0007669"/>
    <property type="project" value="UniProtKB-UniRule"/>
</dbReference>
<keyword evidence="4" id="KW-0234">DNA repair</keyword>
<dbReference type="EMBL" id="CAAALY010091277">
    <property type="protein sequence ID" value="VEL27957.1"/>
    <property type="molecule type" value="Genomic_DNA"/>
</dbReference>
<dbReference type="PANTHER" id="PTHR45685">
    <property type="entry name" value="HELICASE SRCAP-RELATED"/>
    <property type="match status" value="1"/>
</dbReference>
<comment type="function">
    <text evidence="4">ATPase component of the INO80 complex which remodels chromatin by shifting nucleosomes and is involved in DNA repair.</text>
</comment>
<evidence type="ECO:0000256" key="4">
    <source>
        <dbReference type="RuleBase" id="RU368001"/>
    </source>
</evidence>
<dbReference type="GO" id="GO:0006338">
    <property type="term" value="P:chromatin remodeling"/>
    <property type="evidence" value="ECO:0007669"/>
    <property type="project" value="UniProtKB-UniRule"/>
</dbReference>
<comment type="similarity">
    <text evidence="4">Belongs to the SNF2/RAD54 helicase family.</text>
</comment>
<dbReference type="Proteomes" id="UP000784294">
    <property type="component" value="Unassembled WGS sequence"/>
</dbReference>
<dbReference type="InterPro" id="IPR050520">
    <property type="entry name" value="INO80/SWR1_helicase"/>
</dbReference>
<evidence type="ECO:0000256" key="2">
    <source>
        <dbReference type="ARBA" id="ARBA00022741"/>
    </source>
</evidence>
<dbReference type="GO" id="GO:0042393">
    <property type="term" value="F:histone binding"/>
    <property type="evidence" value="ECO:0007669"/>
    <property type="project" value="TreeGrafter"/>
</dbReference>
<gene>
    <name evidence="5" type="ORF">PXEA_LOCUS21397</name>
</gene>
<dbReference type="EC" id="3.6.4.-" evidence="4"/>
<proteinExistence type="inferred from homology"/>
<comment type="caution">
    <text evidence="5">The sequence shown here is derived from an EMBL/GenBank/DDBJ whole genome shotgun (WGS) entry which is preliminary data.</text>
</comment>
<dbReference type="GO" id="GO:0016887">
    <property type="term" value="F:ATP hydrolysis activity"/>
    <property type="evidence" value="ECO:0007669"/>
    <property type="project" value="TreeGrafter"/>
</dbReference>
<reference evidence="5" key="1">
    <citation type="submission" date="2018-11" db="EMBL/GenBank/DDBJ databases">
        <authorList>
            <consortium name="Pathogen Informatics"/>
        </authorList>
    </citation>
    <scope>NUCLEOTIDE SEQUENCE</scope>
</reference>
<dbReference type="GO" id="GO:0006281">
    <property type="term" value="P:DNA repair"/>
    <property type="evidence" value="ECO:0007669"/>
    <property type="project" value="UniProtKB-UniRule"/>
</dbReference>
<dbReference type="InterPro" id="IPR027417">
    <property type="entry name" value="P-loop_NTPase"/>
</dbReference>
<dbReference type="Gene3D" id="3.40.50.300">
    <property type="entry name" value="P-loop containing nucleotide triphosphate hydrolases"/>
    <property type="match status" value="1"/>
</dbReference>
<keyword evidence="3 4" id="KW-0067">ATP-binding</keyword>
<keyword evidence="4" id="KW-0378">Hydrolase</keyword>
<comment type="subcellular location">
    <subcellularLocation>
        <location evidence="1 4">Nucleus</location>
    </subcellularLocation>
</comment>
<dbReference type="PANTHER" id="PTHR45685:SF2">
    <property type="entry name" value="CHROMATIN-REMODELING ATPASE INO80"/>
    <property type="match status" value="1"/>
</dbReference>
<protein>
    <recommendedName>
        <fullName evidence="4">Chromatin-remodeling ATPase INO80</fullName>
        <ecNumber evidence="4">3.6.4.-</ecNumber>
    </recommendedName>
</protein>
<evidence type="ECO:0000256" key="3">
    <source>
        <dbReference type="ARBA" id="ARBA00022840"/>
    </source>
</evidence>
<evidence type="ECO:0000313" key="6">
    <source>
        <dbReference type="Proteomes" id="UP000784294"/>
    </source>
</evidence>
<keyword evidence="6" id="KW-1185">Reference proteome</keyword>
<keyword evidence="2" id="KW-0547">Nucleotide-binding</keyword>
<dbReference type="SUPFAM" id="SSF52540">
    <property type="entry name" value="P-loop containing nucleoside triphosphate hydrolases"/>
    <property type="match status" value="1"/>
</dbReference>
<comment type="catalytic activity">
    <reaction evidence="4">
        <text>ATP + H2O = ADP + phosphate + H(+)</text>
        <dbReference type="Rhea" id="RHEA:13065"/>
        <dbReference type="ChEBI" id="CHEBI:15377"/>
        <dbReference type="ChEBI" id="CHEBI:15378"/>
        <dbReference type="ChEBI" id="CHEBI:30616"/>
        <dbReference type="ChEBI" id="CHEBI:43474"/>
        <dbReference type="ChEBI" id="CHEBI:456216"/>
    </reaction>
</comment>
<comment type="subunit">
    <text evidence="4">Component of the INO80 chromatin-remodeling complex.</text>
</comment>
<comment type="domain">
    <text evidence="4">The DBINO region is involved in binding to DNA.</text>
</comment>
<dbReference type="GO" id="GO:0003677">
    <property type="term" value="F:DNA binding"/>
    <property type="evidence" value="ECO:0007669"/>
    <property type="project" value="UniProtKB-UniRule"/>
</dbReference>
<keyword evidence="4" id="KW-0238">DNA-binding</keyword>
<dbReference type="AlphaFoldDB" id="A0A448X4N7"/>
<sequence length="175" mass="18104">MDRYSALIQPPGLFTSSFSSWSSGRSSRLAATQSFFHASVAGFGLSLGHLADLGIQFCPPSIQLLADDRSSKASQPVNSYPSVTPAISSVTMTNAATCKGSGGGVCCLLGTCSLSSASGPGALELVSPVSRIADSGKLVVLDGLLALLKAGGHRVLVYSQMTRMIDILEVRISHQ</sequence>
<accession>A0A448X4N7</accession>
<evidence type="ECO:0000313" key="5">
    <source>
        <dbReference type="EMBL" id="VEL27957.1"/>
    </source>
</evidence>